<dbReference type="InterPro" id="IPR010656">
    <property type="entry name" value="DctM"/>
</dbReference>
<proteinExistence type="inferred from homology"/>
<keyword evidence="4 7" id="KW-0812">Transmembrane</keyword>
<dbReference type="NCBIfam" id="TIGR00786">
    <property type="entry name" value="dctM"/>
    <property type="match status" value="1"/>
</dbReference>
<reference evidence="10" key="1">
    <citation type="journal article" date="2019" name="Int. J. Syst. Evol. Microbiol.">
        <title>The Global Catalogue of Microorganisms (GCM) 10K type strain sequencing project: providing services to taxonomists for standard genome sequencing and annotation.</title>
        <authorList>
            <consortium name="The Broad Institute Genomics Platform"/>
            <consortium name="The Broad Institute Genome Sequencing Center for Infectious Disease"/>
            <person name="Wu L."/>
            <person name="Ma J."/>
        </authorList>
    </citation>
    <scope>NUCLEOTIDE SEQUENCE [LARGE SCALE GENOMIC DNA]</scope>
    <source>
        <strain evidence="10">KCTC 42964</strain>
    </source>
</reference>
<comment type="subcellular location">
    <subcellularLocation>
        <location evidence="1 7">Cell inner membrane</location>
        <topology evidence="1 7">Multi-pass membrane protein</topology>
    </subcellularLocation>
</comment>
<gene>
    <name evidence="9" type="ORF">ACFOGJ_25300</name>
</gene>
<sequence length="434" mass="45143">MSPVEIGAWSLLVMVLLVVSGLHIAVALILLSLVGIWLMRGNFDIGLSLLGQAMNDSIAGQEFGVVPLFVLMGLLVGVAGLGKDMFDLADRGLRRVRGGVGIATVFANAGFAATTGISIASAAVFARISVPEMLRFGYNPRFAVGVVAGSSVLGMLIPPSLLMILYAFLAEQSVGAMFLSGVLPGILLTLVFCAGIVTMARLRPASIGGMDRDAPGGLRRSDAGRMVPIVALVALVLGGIYGGLFTATEAGAVGATGALAIALQRRQLDLAGFWRVLIETGHITVSVLFLIISANFYSRMLALSGLPQSIVQAITEADLGIAGFVALFILLVLVLGFIIDSASILLITVPLMLPVAQALGIDLVWLGVITIIAVEIGLLTPPFGLAAYVVKSSVDDSRITLVDVFAGAAPFALMMLVTLLIIIAFPWLATALVY</sequence>
<evidence type="ECO:0000313" key="10">
    <source>
        <dbReference type="Proteomes" id="UP001595528"/>
    </source>
</evidence>
<keyword evidence="10" id="KW-1185">Reference proteome</keyword>
<evidence type="ECO:0000256" key="2">
    <source>
        <dbReference type="ARBA" id="ARBA00022475"/>
    </source>
</evidence>
<evidence type="ECO:0000256" key="4">
    <source>
        <dbReference type="ARBA" id="ARBA00022692"/>
    </source>
</evidence>
<keyword evidence="5 7" id="KW-1133">Transmembrane helix</keyword>
<accession>A0ABV7L7J1</accession>
<dbReference type="InterPro" id="IPR004681">
    <property type="entry name" value="TRAP_DctM"/>
</dbReference>
<comment type="function">
    <text evidence="7">Part of the tripartite ATP-independent periplasmic (TRAP) transport system.</text>
</comment>
<dbReference type="PANTHER" id="PTHR33362:SF5">
    <property type="entry name" value="C4-DICARBOXYLATE TRAP TRANSPORTER LARGE PERMEASE PROTEIN DCTM"/>
    <property type="match status" value="1"/>
</dbReference>
<name>A0ABV7L7J1_9PROT</name>
<feature type="transmembrane region" description="Helical" evidence="7">
    <location>
        <begin position="102"/>
        <end position="130"/>
    </location>
</feature>
<evidence type="ECO:0000256" key="7">
    <source>
        <dbReference type="RuleBase" id="RU369079"/>
    </source>
</evidence>
<feature type="transmembrane region" description="Helical" evidence="7">
    <location>
        <begin position="223"/>
        <end position="244"/>
    </location>
</feature>
<protein>
    <recommendedName>
        <fullName evidence="7">TRAP transporter large permease protein</fullName>
    </recommendedName>
</protein>
<comment type="subunit">
    <text evidence="7">The complex comprises the extracytoplasmic solute receptor protein and the two transmembrane proteins.</text>
</comment>
<feature type="transmembrane region" description="Helical" evidence="7">
    <location>
        <begin position="181"/>
        <end position="202"/>
    </location>
</feature>
<evidence type="ECO:0000256" key="1">
    <source>
        <dbReference type="ARBA" id="ARBA00004429"/>
    </source>
</evidence>
<dbReference type="Pfam" id="PF06808">
    <property type="entry name" value="DctM"/>
    <property type="match status" value="1"/>
</dbReference>
<feature type="transmembrane region" description="Helical" evidence="7">
    <location>
        <begin position="319"/>
        <end position="352"/>
    </location>
</feature>
<dbReference type="EMBL" id="JBHRTR010000048">
    <property type="protein sequence ID" value="MFC3230590.1"/>
    <property type="molecule type" value="Genomic_DNA"/>
</dbReference>
<dbReference type="Proteomes" id="UP001595528">
    <property type="component" value="Unassembled WGS sequence"/>
</dbReference>
<feature type="transmembrane region" description="Helical" evidence="7">
    <location>
        <begin position="6"/>
        <end position="39"/>
    </location>
</feature>
<keyword evidence="6 7" id="KW-0472">Membrane</keyword>
<evidence type="ECO:0000313" key="9">
    <source>
        <dbReference type="EMBL" id="MFC3230590.1"/>
    </source>
</evidence>
<dbReference type="PANTHER" id="PTHR33362">
    <property type="entry name" value="SIALIC ACID TRAP TRANSPORTER PERMEASE PROTEIN SIAT-RELATED"/>
    <property type="match status" value="1"/>
</dbReference>
<evidence type="ECO:0000256" key="3">
    <source>
        <dbReference type="ARBA" id="ARBA00022519"/>
    </source>
</evidence>
<evidence type="ECO:0000259" key="8">
    <source>
        <dbReference type="Pfam" id="PF06808"/>
    </source>
</evidence>
<evidence type="ECO:0000256" key="6">
    <source>
        <dbReference type="ARBA" id="ARBA00023136"/>
    </source>
</evidence>
<keyword evidence="7" id="KW-0813">Transport</keyword>
<comment type="caution">
    <text evidence="7">Lacks conserved residue(s) required for the propagation of feature annotation.</text>
</comment>
<feature type="transmembrane region" description="Helical" evidence="7">
    <location>
        <begin position="142"/>
        <end position="169"/>
    </location>
</feature>
<feature type="transmembrane region" description="Helical" evidence="7">
    <location>
        <begin position="364"/>
        <end position="390"/>
    </location>
</feature>
<keyword evidence="2" id="KW-1003">Cell membrane</keyword>
<feature type="domain" description="TRAP C4-dicarboxylate transport system permease DctM subunit" evidence="8">
    <location>
        <begin position="12"/>
        <end position="428"/>
    </location>
</feature>
<feature type="transmembrane region" description="Helical" evidence="7">
    <location>
        <begin position="402"/>
        <end position="429"/>
    </location>
</feature>
<keyword evidence="3 7" id="KW-0997">Cell inner membrane</keyword>
<dbReference type="PIRSF" id="PIRSF006066">
    <property type="entry name" value="HI0050"/>
    <property type="match status" value="1"/>
</dbReference>
<feature type="transmembrane region" description="Helical" evidence="7">
    <location>
        <begin position="60"/>
        <end position="82"/>
    </location>
</feature>
<evidence type="ECO:0000256" key="5">
    <source>
        <dbReference type="ARBA" id="ARBA00022989"/>
    </source>
</evidence>
<organism evidence="9 10">
    <name type="scientific">Marinibaculum pumilum</name>
    <dbReference type="NCBI Taxonomy" id="1766165"/>
    <lineage>
        <taxon>Bacteria</taxon>
        <taxon>Pseudomonadati</taxon>
        <taxon>Pseudomonadota</taxon>
        <taxon>Alphaproteobacteria</taxon>
        <taxon>Rhodospirillales</taxon>
        <taxon>Rhodospirillaceae</taxon>
        <taxon>Marinibaculum</taxon>
    </lineage>
</organism>
<dbReference type="RefSeq" id="WP_379905900.1">
    <property type="nucleotide sequence ID" value="NZ_JBHRTR010000048.1"/>
</dbReference>
<feature type="transmembrane region" description="Helical" evidence="7">
    <location>
        <begin position="273"/>
        <end position="298"/>
    </location>
</feature>
<comment type="similarity">
    <text evidence="7">Belongs to the TRAP transporter large permease family.</text>
</comment>
<comment type="caution">
    <text evidence="9">The sequence shown here is derived from an EMBL/GenBank/DDBJ whole genome shotgun (WGS) entry which is preliminary data.</text>
</comment>